<dbReference type="InterPro" id="IPR052035">
    <property type="entry name" value="ZnF_BED_domain_contain"/>
</dbReference>
<keyword evidence="4" id="KW-0862">Zinc</keyword>
<dbReference type="AlphaFoldDB" id="A0A9J5Z3C6"/>
<keyword evidence="3" id="KW-0863">Zinc-finger</keyword>
<protein>
    <submittedName>
        <fullName evidence="6">Uncharacterized protein</fullName>
    </submittedName>
</protein>
<keyword evidence="7" id="KW-1185">Reference proteome</keyword>
<dbReference type="PANTHER" id="PTHR46481:SF10">
    <property type="entry name" value="ZINC FINGER BED DOMAIN-CONTAINING PROTEIN 39"/>
    <property type="match status" value="1"/>
</dbReference>
<dbReference type="OrthoDB" id="2610923at2759"/>
<comment type="caution">
    <text evidence="6">The sequence shown here is derived from an EMBL/GenBank/DDBJ whole genome shotgun (WGS) entry which is preliminary data.</text>
</comment>
<evidence type="ECO:0000256" key="3">
    <source>
        <dbReference type="ARBA" id="ARBA00022771"/>
    </source>
</evidence>
<name>A0A9J5Z3C6_SOLCO</name>
<organism evidence="6 7">
    <name type="scientific">Solanum commersonii</name>
    <name type="common">Commerson's wild potato</name>
    <name type="synonym">Commerson's nightshade</name>
    <dbReference type="NCBI Taxonomy" id="4109"/>
    <lineage>
        <taxon>Eukaryota</taxon>
        <taxon>Viridiplantae</taxon>
        <taxon>Streptophyta</taxon>
        <taxon>Embryophyta</taxon>
        <taxon>Tracheophyta</taxon>
        <taxon>Spermatophyta</taxon>
        <taxon>Magnoliopsida</taxon>
        <taxon>eudicotyledons</taxon>
        <taxon>Gunneridae</taxon>
        <taxon>Pentapetalae</taxon>
        <taxon>asterids</taxon>
        <taxon>lamiids</taxon>
        <taxon>Solanales</taxon>
        <taxon>Solanaceae</taxon>
        <taxon>Solanoideae</taxon>
        <taxon>Solaneae</taxon>
        <taxon>Solanum</taxon>
    </lineage>
</organism>
<evidence type="ECO:0000256" key="4">
    <source>
        <dbReference type="ARBA" id="ARBA00022833"/>
    </source>
</evidence>
<sequence>MVQGTLDPSNPGGPLTQRKYNKERDHKNLAKMVFVCGLPYSFPSHPGFIEYIQQAYNPSFRGFSRNTIKTDVFVYQGKHCQYLRCLFRILDCRVSITSNMGRSVKGHDYLTITVHWIDHNWNLQKRILIAYEYNRPVQMVFNAHNADPLDRICEEDWEETKELLEFLWLFYDATTKILPEEIPTCEMCKSSIKVEAKILYEKYRTTGNTQGEIGQISNPQGKARISSYMRASLPTPEDVTIDMIRQLELDFKGEHRY</sequence>
<dbReference type="GO" id="GO:0005634">
    <property type="term" value="C:nucleus"/>
    <property type="evidence" value="ECO:0007669"/>
    <property type="project" value="UniProtKB-SubCell"/>
</dbReference>
<dbReference type="EMBL" id="JACXVP010000005">
    <property type="protein sequence ID" value="KAG5607186.1"/>
    <property type="molecule type" value="Genomic_DNA"/>
</dbReference>
<comment type="subcellular location">
    <subcellularLocation>
        <location evidence="1">Nucleus</location>
    </subcellularLocation>
</comment>
<keyword evidence="5" id="KW-0539">Nucleus</keyword>
<dbReference type="GO" id="GO:0008270">
    <property type="term" value="F:zinc ion binding"/>
    <property type="evidence" value="ECO:0007669"/>
    <property type="project" value="UniProtKB-KW"/>
</dbReference>
<evidence type="ECO:0000313" key="6">
    <source>
        <dbReference type="EMBL" id="KAG5607186.1"/>
    </source>
</evidence>
<dbReference type="Proteomes" id="UP000824120">
    <property type="component" value="Chromosome 5"/>
</dbReference>
<gene>
    <name evidence="6" type="ORF">H5410_028678</name>
</gene>
<proteinExistence type="predicted"/>
<keyword evidence="2" id="KW-0479">Metal-binding</keyword>
<evidence type="ECO:0000256" key="2">
    <source>
        <dbReference type="ARBA" id="ARBA00022723"/>
    </source>
</evidence>
<reference evidence="6 7" key="1">
    <citation type="submission" date="2020-09" db="EMBL/GenBank/DDBJ databases">
        <title>De no assembly of potato wild relative species, Solanum commersonii.</title>
        <authorList>
            <person name="Cho K."/>
        </authorList>
    </citation>
    <scope>NUCLEOTIDE SEQUENCE [LARGE SCALE GENOMIC DNA]</scope>
    <source>
        <strain evidence="6">LZ3.2</strain>
        <tissue evidence="6">Leaf</tissue>
    </source>
</reference>
<evidence type="ECO:0000313" key="7">
    <source>
        <dbReference type="Proteomes" id="UP000824120"/>
    </source>
</evidence>
<accession>A0A9J5Z3C6</accession>
<evidence type="ECO:0000256" key="5">
    <source>
        <dbReference type="ARBA" id="ARBA00023242"/>
    </source>
</evidence>
<dbReference type="PANTHER" id="PTHR46481">
    <property type="entry name" value="ZINC FINGER BED DOMAIN-CONTAINING PROTEIN 4"/>
    <property type="match status" value="1"/>
</dbReference>
<evidence type="ECO:0000256" key="1">
    <source>
        <dbReference type="ARBA" id="ARBA00004123"/>
    </source>
</evidence>